<evidence type="ECO:0000256" key="6">
    <source>
        <dbReference type="ARBA" id="ARBA00022989"/>
    </source>
</evidence>
<protein>
    <recommendedName>
        <fullName evidence="15">Cytochrome P450</fullName>
    </recommendedName>
</protein>
<evidence type="ECO:0000256" key="1">
    <source>
        <dbReference type="ARBA" id="ARBA00004370"/>
    </source>
</evidence>
<keyword evidence="14" id="KW-1185">Reference proteome</keyword>
<keyword evidence="10" id="KW-0472">Membrane</keyword>
<evidence type="ECO:0000313" key="13">
    <source>
        <dbReference type="EMBL" id="KAK1285774.1"/>
    </source>
</evidence>
<dbReference type="GO" id="GO:0005506">
    <property type="term" value="F:iron ion binding"/>
    <property type="evidence" value="ECO:0007669"/>
    <property type="project" value="InterPro"/>
</dbReference>
<dbReference type="GO" id="GO:0016705">
    <property type="term" value="F:oxidoreductase activity, acting on paired donors, with incorporation or reduction of molecular oxygen"/>
    <property type="evidence" value="ECO:0007669"/>
    <property type="project" value="InterPro"/>
</dbReference>
<reference evidence="13" key="1">
    <citation type="journal article" date="2023" name="Nat. Commun.">
        <title>Diploid and tetraploid genomes of Acorus and the evolution of monocots.</title>
        <authorList>
            <person name="Ma L."/>
            <person name="Liu K.W."/>
            <person name="Li Z."/>
            <person name="Hsiao Y.Y."/>
            <person name="Qi Y."/>
            <person name="Fu T."/>
            <person name="Tang G.D."/>
            <person name="Zhang D."/>
            <person name="Sun W.H."/>
            <person name="Liu D.K."/>
            <person name="Li Y."/>
            <person name="Chen G.Z."/>
            <person name="Liu X.D."/>
            <person name="Liao X.Y."/>
            <person name="Jiang Y.T."/>
            <person name="Yu X."/>
            <person name="Hao Y."/>
            <person name="Huang J."/>
            <person name="Zhao X.W."/>
            <person name="Ke S."/>
            <person name="Chen Y.Y."/>
            <person name="Wu W.L."/>
            <person name="Hsu J.L."/>
            <person name="Lin Y.F."/>
            <person name="Huang M.D."/>
            <person name="Li C.Y."/>
            <person name="Huang L."/>
            <person name="Wang Z.W."/>
            <person name="Zhao X."/>
            <person name="Zhong W.Y."/>
            <person name="Peng D.H."/>
            <person name="Ahmad S."/>
            <person name="Lan S."/>
            <person name="Zhang J.S."/>
            <person name="Tsai W.C."/>
            <person name="Van de Peer Y."/>
            <person name="Liu Z.J."/>
        </authorList>
    </citation>
    <scope>NUCLEOTIDE SEQUENCE</scope>
    <source>
        <strain evidence="13">CP</strain>
    </source>
</reference>
<dbReference type="PROSITE" id="PS00086">
    <property type="entry name" value="CYTOCHROME_P450"/>
    <property type="match status" value="1"/>
</dbReference>
<comment type="caution">
    <text evidence="13">The sequence shown here is derived from an EMBL/GenBank/DDBJ whole genome shotgun (WGS) entry which is preliminary data.</text>
</comment>
<evidence type="ECO:0000256" key="8">
    <source>
        <dbReference type="ARBA" id="ARBA00023004"/>
    </source>
</evidence>
<dbReference type="PRINTS" id="PR00463">
    <property type="entry name" value="EP450I"/>
</dbReference>
<dbReference type="GO" id="GO:0004497">
    <property type="term" value="F:monooxygenase activity"/>
    <property type="evidence" value="ECO:0007669"/>
    <property type="project" value="UniProtKB-KW"/>
</dbReference>
<dbReference type="PRINTS" id="PR00385">
    <property type="entry name" value="P450"/>
</dbReference>
<sequence>MEILLRVLVAMFWVGLCSMAYKIYDDMWWRPRRIREEMGKQGIGGPEPGFLYGNIAEMRRISSEEEEKKMKGDVGGHVDGDYAATLFPYFERWRRDYGRMFIYATGNLQTLYVTDPNLVKEISLCKSLDFGKPLYLQKERGPLLGQGIFTSNGEVWAHQRKVIAPEFLMNKVKGMVDIMVESTIPLLKAWESKIVGEGGIANISVDEDVRHLSADVISKVCFGSSYARGEEIFSKLRALQQALSKPSILIGIPGSRCLPTKNNREIWRLEREIGKLILKVVKARKHEINDKTERDFLRSIIENADDRFIVDNCKNIYFAGHETIATSASWALMLLASHPEWQKRARDEVVEFCGVAGFPNSESIRKMKTLTMVIQETLRLYPPAAFVVREALQDMNLGTNLRIPRGLHIKIPISTAHRDGHAWGPDANRFDPGRFARGVSGACRLPHMYMPFGTGERACVGQNLAVAELKVVLATLLSRFEFSLSPEYRHSPAFRLTIEPQFGVLLHVKKV</sequence>
<keyword evidence="5 11" id="KW-0479">Metal-binding</keyword>
<dbReference type="Pfam" id="PF00067">
    <property type="entry name" value="p450"/>
    <property type="match status" value="1"/>
</dbReference>
<comment type="similarity">
    <text evidence="2 12">Belongs to the cytochrome P450 family.</text>
</comment>
<evidence type="ECO:0000256" key="7">
    <source>
        <dbReference type="ARBA" id="ARBA00023002"/>
    </source>
</evidence>
<evidence type="ECO:0000256" key="5">
    <source>
        <dbReference type="ARBA" id="ARBA00022723"/>
    </source>
</evidence>
<keyword evidence="3 11" id="KW-0349">Heme</keyword>
<dbReference type="EMBL" id="JAUJYO010000020">
    <property type="protein sequence ID" value="KAK1285774.1"/>
    <property type="molecule type" value="Genomic_DNA"/>
</dbReference>
<keyword evidence="9 12" id="KW-0503">Monooxygenase</keyword>
<dbReference type="GO" id="GO:0006629">
    <property type="term" value="P:lipid metabolic process"/>
    <property type="evidence" value="ECO:0007669"/>
    <property type="project" value="UniProtKB-ARBA"/>
</dbReference>
<evidence type="ECO:0000256" key="9">
    <source>
        <dbReference type="ARBA" id="ARBA00023033"/>
    </source>
</evidence>
<evidence type="ECO:0008006" key="15">
    <source>
        <dbReference type="Google" id="ProtNLM"/>
    </source>
</evidence>
<dbReference type="SUPFAM" id="SSF48264">
    <property type="entry name" value="Cytochrome P450"/>
    <property type="match status" value="1"/>
</dbReference>
<accession>A0AAV9CAZ8</accession>
<name>A0AAV9CAZ8_ACOCL</name>
<dbReference type="InterPro" id="IPR001128">
    <property type="entry name" value="Cyt_P450"/>
</dbReference>
<gene>
    <name evidence="13" type="ORF">QJS10_CPB20g00040</name>
</gene>
<dbReference type="PANTHER" id="PTHR24282:SF196">
    <property type="entry name" value="CYTOCHROME P450 714C2"/>
    <property type="match status" value="1"/>
</dbReference>
<proteinExistence type="inferred from homology"/>
<reference evidence="13" key="2">
    <citation type="submission" date="2023-06" db="EMBL/GenBank/DDBJ databases">
        <authorList>
            <person name="Ma L."/>
            <person name="Liu K.-W."/>
            <person name="Li Z."/>
            <person name="Hsiao Y.-Y."/>
            <person name="Qi Y."/>
            <person name="Fu T."/>
            <person name="Tang G."/>
            <person name="Zhang D."/>
            <person name="Sun W.-H."/>
            <person name="Liu D.-K."/>
            <person name="Li Y."/>
            <person name="Chen G.-Z."/>
            <person name="Liu X.-D."/>
            <person name="Liao X.-Y."/>
            <person name="Jiang Y.-T."/>
            <person name="Yu X."/>
            <person name="Hao Y."/>
            <person name="Huang J."/>
            <person name="Zhao X.-W."/>
            <person name="Ke S."/>
            <person name="Chen Y.-Y."/>
            <person name="Wu W.-L."/>
            <person name="Hsu J.-L."/>
            <person name="Lin Y.-F."/>
            <person name="Huang M.-D."/>
            <person name="Li C.-Y."/>
            <person name="Huang L."/>
            <person name="Wang Z.-W."/>
            <person name="Zhao X."/>
            <person name="Zhong W.-Y."/>
            <person name="Peng D.-H."/>
            <person name="Ahmad S."/>
            <person name="Lan S."/>
            <person name="Zhang J.-S."/>
            <person name="Tsai W.-C."/>
            <person name="Van De Peer Y."/>
            <person name="Liu Z.-J."/>
        </authorList>
    </citation>
    <scope>NUCLEOTIDE SEQUENCE</scope>
    <source>
        <strain evidence="13">CP</strain>
        <tissue evidence="13">Leaves</tissue>
    </source>
</reference>
<feature type="binding site" description="axial binding residue" evidence="11">
    <location>
        <position position="459"/>
    </location>
    <ligand>
        <name>heme</name>
        <dbReference type="ChEBI" id="CHEBI:30413"/>
    </ligand>
    <ligandPart>
        <name>Fe</name>
        <dbReference type="ChEBI" id="CHEBI:18248"/>
    </ligandPart>
</feature>
<evidence type="ECO:0000313" key="14">
    <source>
        <dbReference type="Proteomes" id="UP001180020"/>
    </source>
</evidence>
<dbReference type="InterPro" id="IPR036396">
    <property type="entry name" value="Cyt_P450_sf"/>
</dbReference>
<keyword evidence="8 11" id="KW-0408">Iron</keyword>
<comment type="cofactor">
    <cofactor evidence="11">
        <name>heme</name>
        <dbReference type="ChEBI" id="CHEBI:30413"/>
    </cofactor>
</comment>
<evidence type="ECO:0000256" key="10">
    <source>
        <dbReference type="ARBA" id="ARBA00023136"/>
    </source>
</evidence>
<comment type="subcellular location">
    <subcellularLocation>
        <location evidence="1">Membrane</location>
    </subcellularLocation>
</comment>
<dbReference type="Proteomes" id="UP001180020">
    <property type="component" value="Unassembled WGS sequence"/>
</dbReference>
<evidence type="ECO:0000256" key="11">
    <source>
        <dbReference type="PIRSR" id="PIRSR602401-1"/>
    </source>
</evidence>
<evidence type="ECO:0000256" key="4">
    <source>
        <dbReference type="ARBA" id="ARBA00022692"/>
    </source>
</evidence>
<evidence type="ECO:0000256" key="2">
    <source>
        <dbReference type="ARBA" id="ARBA00010617"/>
    </source>
</evidence>
<evidence type="ECO:0000256" key="3">
    <source>
        <dbReference type="ARBA" id="ARBA00022617"/>
    </source>
</evidence>
<keyword evidence="4" id="KW-0812">Transmembrane</keyword>
<dbReference type="AlphaFoldDB" id="A0AAV9CAZ8"/>
<keyword evidence="7 12" id="KW-0560">Oxidoreductase</keyword>
<dbReference type="InterPro" id="IPR017972">
    <property type="entry name" value="Cyt_P450_CS"/>
</dbReference>
<evidence type="ECO:0000256" key="12">
    <source>
        <dbReference type="RuleBase" id="RU000461"/>
    </source>
</evidence>
<dbReference type="InterPro" id="IPR002401">
    <property type="entry name" value="Cyt_P450_E_grp-I"/>
</dbReference>
<dbReference type="PANTHER" id="PTHR24282">
    <property type="entry name" value="CYTOCHROME P450 FAMILY MEMBER"/>
    <property type="match status" value="1"/>
</dbReference>
<dbReference type="Gene3D" id="1.10.630.10">
    <property type="entry name" value="Cytochrome P450"/>
    <property type="match status" value="1"/>
</dbReference>
<dbReference type="GO" id="GO:0016020">
    <property type="term" value="C:membrane"/>
    <property type="evidence" value="ECO:0007669"/>
    <property type="project" value="UniProtKB-SubCell"/>
</dbReference>
<dbReference type="InterPro" id="IPR050665">
    <property type="entry name" value="Cytochrome_P450_Monooxygen"/>
</dbReference>
<dbReference type="GO" id="GO:0020037">
    <property type="term" value="F:heme binding"/>
    <property type="evidence" value="ECO:0007669"/>
    <property type="project" value="InterPro"/>
</dbReference>
<keyword evidence="6" id="KW-1133">Transmembrane helix</keyword>
<organism evidence="13 14">
    <name type="scientific">Acorus calamus</name>
    <name type="common">Sweet flag</name>
    <dbReference type="NCBI Taxonomy" id="4465"/>
    <lineage>
        <taxon>Eukaryota</taxon>
        <taxon>Viridiplantae</taxon>
        <taxon>Streptophyta</taxon>
        <taxon>Embryophyta</taxon>
        <taxon>Tracheophyta</taxon>
        <taxon>Spermatophyta</taxon>
        <taxon>Magnoliopsida</taxon>
        <taxon>Liliopsida</taxon>
        <taxon>Acoraceae</taxon>
        <taxon>Acorus</taxon>
    </lineage>
</organism>